<dbReference type="InterPro" id="IPR053139">
    <property type="entry name" value="Surface_bspA-like"/>
</dbReference>
<dbReference type="Gene3D" id="3.80.10.10">
    <property type="entry name" value="Ribonuclease Inhibitor"/>
    <property type="match status" value="1"/>
</dbReference>
<feature type="region of interest" description="Disordered" evidence="1">
    <location>
        <begin position="144"/>
        <end position="171"/>
    </location>
</feature>
<keyword evidence="3" id="KW-1185">Reference proteome</keyword>
<feature type="compositionally biased region" description="Basic and acidic residues" evidence="1">
    <location>
        <begin position="160"/>
        <end position="171"/>
    </location>
</feature>
<proteinExistence type="predicted"/>
<comment type="caution">
    <text evidence="2">The sequence shown here is derived from an EMBL/GenBank/DDBJ whole genome shotgun (WGS) entry which is preliminary data.</text>
</comment>
<protein>
    <submittedName>
        <fullName evidence="2">Uncharacterized protein</fullName>
    </submittedName>
</protein>
<gene>
    <name evidence="2" type="ORF">TrST_g3720</name>
</gene>
<dbReference type="InterPro" id="IPR032675">
    <property type="entry name" value="LRR_dom_sf"/>
</dbReference>
<dbReference type="OrthoDB" id="10264456at2759"/>
<dbReference type="PANTHER" id="PTHR45661">
    <property type="entry name" value="SURFACE ANTIGEN"/>
    <property type="match status" value="1"/>
</dbReference>
<dbReference type="SUPFAM" id="SSF52058">
    <property type="entry name" value="L domain-like"/>
    <property type="match status" value="1"/>
</dbReference>
<name>A0A9W6ZPW4_9STRA</name>
<sequence length="181" mass="20753">MEEANSDVREERMKQVTKVVFLLNITKVGKWACWYTNLVVVEIPEGVESIDFRAFYYCKSLTSVSFPTTLKLVGNQAFWYCSSLVNVDLLHTNLQKIEEYAFSHCSELKSMTIPDSLQTLGQYIFDGCCKLSPHLDKNSIYYQYSDPSDSDSNSDSDSYSEDKPPDERTLKVIDHLRSLQS</sequence>
<organism evidence="2 3">
    <name type="scientific">Triparma strigata</name>
    <dbReference type="NCBI Taxonomy" id="1606541"/>
    <lineage>
        <taxon>Eukaryota</taxon>
        <taxon>Sar</taxon>
        <taxon>Stramenopiles</taxon>
        <taxon>Ochrophyta</taxon>
        <taxon>Bolidophyceae</taxon>
        <taxon>Parmales</taxon>
        <taxon>Triparmaceae</taxon>
        <taxon>Triparma</taxon>
    </lineage>
</organism>
<evidence type="ECO:0000313" key="3">
    <source>
        <dbReference type="Proteomes" id="UP001165085"/>
    </source>
</evidence>
<evidence type="ECO:0000313" key="2">
    <source>
        <dbReference type="EMBL" id="GMH54983.1"/>
    </source>
</evidence>
<dbReference type="PANTHER" id="PTHR45661:SF3">
    <property type="entry name" value="IG-LIKE DOMAIN-CONTAINING PROTEIN"/>
    <property type="match status" value="1"/>
</dbReference>
<dbReference type="EMBL" id="BRXY01000030">
    <property type="protein sequence ID" value="GMH54983.1"/>
    <property type="molecule type" value="Genomic_DNA"/>
</dbReference>
<evidence type="ECO:0000256" key="1">
    <source>
        <dbReference type="SAM" id="MobiDB-lite"/>
    </source>
</evidence>
<dbReference type="InterPro" id="IPR026906">
    <property type="entry name" value="LRR_5"/>
</dbReference>
<dbReference type="AlphaFoldDB" id="A0A9W6ZPW4"/>
<dbReference type="Proteomes" id="UP001165085">
    <property type="component" value="Unassembled WGS sequence"/>
</dbReference>
<accession>A0A9W6ZPW4</accession>
<reference evidence="3" key="1">
    <citation type="journal article" date="2023" name="Commun. Biol.">
        <title>Genome analysis of Parmales, the sister group of diatoms, reveals the evolutionary specialization of diatoms from phago-mixotrophs to photoautotrophs.</title>
        <authorList>
            <person name="Ban H."/>
            <person name="Sato S."/>
            <person name="Yoshikawa S."/>
            <person name="Yamada K."/>
            <person name="Nakamura Y."/>
            <person name="Ichinomiya M."/>
            <person name="Sato N."/>
            <person name="Blanc-Mathieu R."/>
            <person name="Endo H."/>
            <person name="Kuwata A."/>
            <person name="Ogata H."/>
        </authorList>
    </citation>
    <scope>NUCLEOTIDE SEQUENCE [LARGE SCALE GENOMIC DNA]</scope>
    <source>
        <strain evidence="3">NIES 3701</strain>
    </source>
</reference>
<dbReference type="Pfam" id="PF13306">
    <property type="entry name" value="LRR_5"/>
    <property type="match status" value="1"/>
</dbReference>